<feature type="region of interest" description="Disordered" evidence="1">
    <location>
        <begin position="636"/>
        <end position="660"/>
    </location>
</feature>
<evidence type="ECO:0000256" key="1">
    <source>
        <dbReference type="SAM" id="MobiDB-lite"/>
    </source>
</evidence>
<keyword evidence="3" id="KW-1185">Reference proteome</keyword>
<gene>
    <name evidence="2" type="ORF">TrST_g2543</name>
</gene>
<evidence type="ECO:0000313" key="2">
    <source>
        <dbReference type="EMBL" id="GMH71991.1"/>
    </source>
</evidence>
<accession>A0A9W7AFT9</accession>
<feature type="region of interest" description="Disordered" evidence="1">
    <location>
        <begin position="123"/>
        <end position="185"/>
    </location>
</feature>
<dbReference type="EMBL" id="BRXY01000153">
    <property type="protein sequence ID" value="GMH71991.1"/>
    <property type="molecule type" value="Genomic_DNA"/>
</dbReference>
<proteinExistence type="predicted"/>
<dbReference type="OrthoDB" id="194045at2759"/>
<organism evidence="2 3">
    <name type="scientific">Triparma strigata</name>
    <dbReference type="NCBI Taxonomy" id="1606541"/>
    <lineage>
        <taxon>Eukaryota</taxon>
        <taxon>Sar</taxon>
        <taxon>Stramenopiles</taxon>
        <taxon>Ochrophyta</taxon>
        <taxon>Bolidophyceae</taxon>
        <taxon>Parmales</taxon>
        <taxon>Triparmaceae</taxon>
        <taxon>Triparma</taxon>
    </lineage>
</organism>
<sequence length="911" mass="99809">MFRKASMSKGSIASHSVSHSYVDNITPALSPSSTEPLMTRTMLTAVDFKFAGPGGRTNSAIFVPNKISTKQLMSIVEEVWRIPTANMLISIDAGSAHPTLLATNELCASKQYEPWAEQGLQQVQKSKKVRAGSEGGKSATSSSDDLDLSQNTTQSSGPPNREEFGVGGEGGGGIEMSPRPPSSTEISSLQINVINKLLFQKLITVFCAILDAAAMSNNWIIIDRTRAIESSATAELILEFAIRQTNQRPAIIVIESMKRFQEFTSEKTRSHLQDLNELAAKSRPITSDGIDSDSGDVQVIPLPYSPEDYEDSKPFEAGDLPCKPFKEHIRADTKDVAPKRKWMYHYNQTTFSSGTHYIFLESNTETFPLDAFGPTGYVHAHGGTLSYQRLRSRISQGRPLVMLHQTGGVSQAFGSLHKSIGHLTPESMKNTDQILAEIDLFSSEKWASGFGVPEIMMFKELLSRAPQLFQKTILSVDLVEASAEEVLTAVTGCFASTTSGIPELGLGDAEMNMVFNAWERHCILWTNAKIIRNRAHLLYALLTFIALSTALCSVLYANVEIAGGSIEVSGVSMTEKEFEDYLGKALIVFPVVTALVSTIRTRMRFVDKWKICELASFQIIQEIYHFRTRTFRYSPSSLSGGDKDEGKQPEGGSSKGSKLSAVNNAHLARSRFTQRVQDIWSTVLESDVGTSGTLIYQRSSMYDSTNRSKFHANLKTHISKNLFKNSSSEGVKPRNGFLCCSNPEPTVEEVDDLVSPMSIEMYVRSRALPILCHFRSISPRLSTSSSTIEVLGFFVTSLGALLAVLELGEWIALMVAVGALLQNVSEYFGWARERSAVNAGLKDVENMLSWWESLSVVDRRTTASKQIAVGMTEGSFMVWAGARTSSAANMQGSSVGDNIDEAEEGGEGGIE</sequence>
<reference evidence="3" key="1">
    <citation type="journal article" date="2023" name="Commun. Biol.">
        <title>Genome analysis of Parmales, the sister group of diatoms, reveals the evolutionary specialization of diatoms from phago-mixotrophs to photoautotrophs.</title>
        <authorList>
            <person name="Ban H."/>
            <person name="Sato S."/>
            <person name="Yoshikawa S."/>
            <person name="Yamada K."/>
            <person name="Nakamura Y."/>
            <person name="Ichinomiya M."/>
            <person name="Sato N."/>
            <person name="Blanc-Mathieu R."/>
            <person name="Endo H."/>
            <person name="Kuwata A."/>
            <person name="Ogata H."/>
        </authorList>
    </citation>
    <scope>NUCLEOTIDE SEQUENCE [LARGE SCALE GENOMIC DNA]</scope>
    <source>
        <strain evidence="3">NIES 3701</strain>
    </source>
</reference>
<dbReference type="AlphaFoldDB" id="A0A9W7AFT9"/>
<feature type="region of interest" description="Disordered" evidence="1">
    <location>
        <begin position="888"/>
        <end position="911"/>
    </location>
</feature>
<comment type="caution">
    <text evidence="2">The sequence shown here is derived from an EMBL/GenBank/DDBJ whole genome shotgun (WGS) entry which is preliminary data.</text>
</comment>
<evidence type="ECO:0000313" key="3">
    <source>
        <dbReference type="Proteomes" id="UP001165085"/>
    </source>
</evidence>
<protein>
    <submittedName>
        <fullName evidence="2">Uncharacterized protein</fullName>
    </submittedName>
</protein>
<dbReference type="Proteomes" id="UP001165085">
    <property type="component" value="Unassembled WGS sequence"/>
</dbReference>
<feature type="compositionally biased region" description="Acidic residues" evidence="1">
    <location>
        <begin position="898"/>
        <end position="911"/>
    </location>
</feature>
<feature type="compositionally biased region" description="Gly residues" evidence="1">
    <location>
        <begin position="165"/>
        <end position="174"/>
    </location>
</feature>
<name>A0A9W7AFT9_9STRA</name>